<dbReference type="InterPro" id="IPR043502">
    <property type="entry name" value="DNA/RNA_pol_sf"/>
</dbReference>
<dbReference type="EMBL" id="BPVZ01000018">
    <property type="protein sequence ID" value="GKV01946.1"/>
    <property type="molecule type" value="Genomic_DNA"/>
</dbReference>
<dbReference type="AlphaFoldDB" id="A0AAV5IQ36"/>
<feature type="domain" description="Reverse transcriptase/retrotransposon-derived protein RNase H-like" evidence="3">
    <location>
        <begin position="347"/>
        <end position="445"/>
    </location>
</feature>
<dbReference type="PANTHER" id="PTHR37984">
    <property type="entry name" value="PROTEIN CBG26694"/>
    <property type="match status" value="1"/>
</dbReference>
<dbReference type="Gene3D" id="3.10.10.10">
    <property type="entry name" value="HIV Type 1 Reverse Transcriptase, subunit A, domain 1"/>
    <property type="match status" value="1"/>
</dbReference>
<evidence type="ECO:0000259" key="2">
    <source>
        <dbReference type="Pfam" id="PF00078"/>
    </source>
</evidence>
<protein>
    <recommendedName>
        <fullName evidence="6">Reverse transcriptase domain-containing protein</fullName>
    </recommendedName>
</protein>
<dbReference type="Pfam" id="PF00078">
    <property type="entry name" value="RVT_1"/>
    <property type="match status" value="1"/>
</dbReference>
<evidence type="ECO:0008006" key="6">
    <source>
        <dbReference type="Google" id="ProtNLM"/>
    </source>
</evidence>
<comment type="caution">
    <text evidence="4">The sequence shown here is derived from an EMBL/GenBank/DDBJ whole genome shotgun (WGS) entry which is preliminary data.</text>
</comment>
<feature type="domain" description="Reverse transcriptase" evidence="2">
    <location>
        <begin position="146"/>
        <end position="304"/>
    </location>
</feature>
<dbReference type="Proteomes" id="UP001054252">
    <property type="component" value="Unassembled WGS sequence"/>
</dbReference>
<dbReference type="Gene3D" id="3.30.70.270">
    <property type="match status" value="2"/>
</dbReference>
<dbReference type="InterPro" id="IPR000477">
    <property type="entry name" value="RT_dom"/>
</dbReference>
<gene>
    <name evidence="4" type="ORF">SLEP1_g14452</name>
</gene>
<evidence type="ECO:0000313" key="5">
    <source>
        <dbReference type="Proteomes" id="UP001054252"/>
    </source>
</evidence>
<dbReference type="SUPFAM" id="SSF56672">
    <property type="entry name" value="DNA/RNA polymerases"/>
    <property type="match status" value="1"/>
</dbReference>
<dbReference type="CDD" id="cd01647">
    <property type="entry name" value="RT_LTR"/>
    <property type="match status" value="1"/>
</dbReference>
<sequence length="506" mass="57520">MTNSDWDSSCRFTIPPLHEIPHPQGITTLNQEVAKHCYMTSVARPRKDKQANPSKPAQPEVLATQYVIGVELLDNRPEDEARATPAEEVEKVQLDDNHPTKKTQIGTEMNSKEREELISFLKLNRDAGFVRKVDYCEWIANPVLVKKSNDKWRMCIDYTSINEACPKDCHPLPSIDKLVEATSGNERLSFLDAYSRYHQVHMALEDEVKTSFYAGDKIYCYVMMSFGLKNVGAIYQKMVTIVFRAQIDKNLEVYVDDIVVKSLKAEDHLTDLAKTFDNLIKHNMRLNLAKCVFGVESEKFLGFMVSRRGIEVNPEKIKAIEKMKPPKSVKDVQRLKDEAGKPKKFEWTLECQAAFDELKSYLSSPPLLTKAEEGEILYLYLGISTVAISSILVREVGQQQRPVYYTSKVLQGAELRCSIIEKAALTVVTTAKKLRPYFQAHPIVVLTDQPLRQILQKPEFLVIKHKGIKCRSSVNGARELPNIAESQIPASLQWLTACSQPSEFYM</sequence>
<dbReference type="InterPro" id="IPR050951">
    <property type="entry name" value="Retrovirus_Pol_polyprotein"/>
</dbReference>
<dbReference type="PANTHER" id="PTHR37984:SF5">
    <property type="entry name" value="PROTEIN NYNRIN-LIKE"/>
    <property type="match status" value="1"/>
</dbReference>
<keyword evidence="1" id="KW-0511">Multifunctional enzyme</keyword>
<dbReference type="InterPro" id="IPR041577">
    <property type="entry name" value="RT_RNaseH_2"/>
</dbReference>
<evidence type="ECO:0000313" key="4">
    <source>
        <dbReference type="EMBL" id="GKV01946.1"/>
    </source>
</evidence>
<dbReference type="InterPro" id="IPR043128">
    <property type="entry name" value="Rev_trsase/Diguanyl_cyclase"/>
</dbReference>
<dbReference type="Pfam" id="PF17919">
    <property type="entry name" value="RT_RNaseH_2"/>
    <property type="match status" value="1"/>
</dbReference>
<proteinExistence type="predicted"/>
<reference evidence="4 5" key="1">
    <citation type="journal article" date="2021" name="Commun. Biol.">
        <title>The genome of Shorea leprosula (Dipterocarpaceae) highlights the ecological relevance of drought in aseasonal tropical rainforests.</title>
        <authorList>
            <person name="Ng K.K.S."/>
            <person name="Kobayashi M.J."/>
            <person name="Fawcett J.A."/>
            <person name="Hatakeyama M."/>
            <person name="Paape T."/>
            <person name="Ng C.H."/>
            <person name="Ang C.C."/>
            <person name="Tnah L.H."/>
            <person name="Lee C.T."/>
            <person name="Nishiyama T."/>
            <person name="Sese J."/>
            <person name="O'Brien M.J."/>
            <person name="Copetti D."/>
            <person name="Mohd Noor M.I."/>
            <person name="Ong R.C."/>
            <person name="Putra M."/>
            <person name="Sireger I.Z."/>
            <person name="Indrioko S."/>
            <person name="Kosugi Y."/>
            <person name="Izuno A."/>
            <person name="Isagi Y."/>
            <person name="Lee S.L."/>
            <person name="Shimizu K.K."/>
        </authorList>
    </citation>
    <scope>NUCLEOTIDE SEQUENCE [LARGE SCALE GENOMIC DNA]</scope>
    <source>
        <strain evidence="4">214</strain>
    </source>
</reference>
<evidence type="ECO:0000259" key="3">
    <source>
        <dbReference type="Pfam" id="PF17919"/>
    </source>
</evidence>
<dbReference type="GO" id="GO:0003824">
    <property type="term" value="F:catalytic activity"/>
    <property type="evidence" value="ECO:0007669"/>
    <property type="project" value="UniProtKB-KW"/>
</dbReference>
<keyword evidence="5" id="KW-1185">Reference proteome</keyword>
<accession>A0AAV5IQ36</accession>
<evidence type="ECO:0000256" key="1">
    <source>
        <dbReference type="ARBA" id="ARBA00023268"/>
    </source>
</evidence>
<organism evidence="4 5">
    <name type="scientific">Rubroshorea leprosula</name>
    <dbReference type="NCBI Taxonomy" id="152421"/>
    <lineage>
        <taxon>Eukaryota</taxon>
        <taxon>Viridiplantae</taxon>
        <taxon>Streptophyta</taxon>
        <taxon>Embryophyta</taxon>
        <taxon>Tracheophyta</taxon>
        <taxon>Spermatophyta</taxon>
        <taxon>Magnoliopsida</taxon>
        <taxon>eudicotyledons</taxon>
        <taxon>Gunneridae</taxon>
        <taxon>Pentapetalae</taxon>
        <taxon>rosids</taxon>
        <taxon>malvids</taxon>
        <taxon>Malvales</taxon>
        <taxon>Dipterocarpaceae</taxon>
        <taxon>Rubroshorea</taxon>
    </lineage>
</organism>
<name>A0AAV5IQ36_9ROSI</name>